<dbReference type="EMBL" id="VCBC01000002">
    <property type="protein sequence ID" value="TLU67710.1"/>
    <property type="molecule type" value="Genomic_DNA"/>
</dbReference>
<keyword evidence="4 6" id="KW-0998">Cell outer membrane</keyword>
<evidence type="ECO:0000256" key="4">
    <source>
        <dbReference type="ARBA" id="ARBA00023237"/>
    </source>
</evidence>
<keyword evidence="5 6" id="KW-0449">Lipoprotein</keyword>
<dbReference type="GO" id="GO:0015920">
    <property type="term" value="P:lipopolysaccharide transport"/>
    <property type="evidence" value="ECO:0007669"/>
    <property type="project" value="TreeGrafter"/>
</dbReference>
<reference evidence="7 8" key="1">
    <citation type="submission" date="2019-05" db="EMBL/GenBank/DDBJ databases">
        <title>Genome sequences of Thalassotalea litorea 1K03283.</title>
        <authorList>
            <person name="Zhang D."/>
        </authorList>
    </citation>
    <scope>NUCLEOTIDE SEQUENCE [LARGE SCALE GENOMIC DNA]</scope>
    <source>
        <strain evidence="7 8">MCCC 1K03283</strain>
    </source>
</reference>
<keyword evidence="1 6" id="KW-0732">Signal</keyword>
<dbReference type="PANTHER" id="PTHR38098:SF1">
    <property type="entry name" value="LPS-ASSEMBLY LIPOPROTEIN LPTE"/>
    <property type="match status" value="1"/>
</dbReference>
<comment type="subcellular location">
    <subcellularLocation>
        <location evidence="6">Cell outer membrane</location>
        <topology evidence="6">Lipid-anchor</topology>
    </subcellularLocation>
</comment>
<dbReference type="AlphaFoldDB" id="A0A5R9IQA1"/>
<dbReference type="GO" id="GO:0001530">
    <property type="term" value="F:lipopolysaccharide binding"/>
    <property type="evidence" value="ECO:0007669"/>
    <property type="project" value="TreeGrafter"/>
</dbReference>
<dbReference type="GO" id="GO:0009279">
    <property type="term" value="C:cell outer membrane"/>
    <property type="evidence" value="ECO:0007669"/>
    <property type="project" value="UniProtKB-SubCell"/>
</dbReference>
<evidence type="ECO:0000313" key="8">
    <source>
        <dbReference type="Proteomes" id="UP000307790"/>
    </source>
</evidence>
<dbReference type="RefSeq" id="WP_138318313.1">
    <property type="nucleotide sequence ID" value="NZ_VCBC01000002.1"/>
</dbReference>
<name>A0A5R9IQA1_9GAMM</name>
<accession>A0A5R9IQA1</accession>
<dbReference type="Gene3D" id="3.30.160.150">
    <property type="entry name" value="Lipoprotein like domain"/>
    <property type="match status" value="1"/>
</dbReference>
<dbReference type="Pfam" id="PF04390">
    <property type="entry name" value="LptE"/>
    <property type="match status" value="1"/>
</dbReference>
<evidence type="ECO:0000256" key="3">
    <source>
        <dbReference type="ARBA" id="ARBA00023139"/>
    </source>
</evidence>
<dbReference type="PROSITE" id="PS51257">
    <property type="entry name" value="PROKAR_LIPOPROTEIN"/>
    <property type="match status" value="1"/>
</dbReference>
<dbReference type="InterPro" id="IPR007485">
    <property type="entry name" value="LPS_assembly_LptE"/>
</dbReference>
<sequence>MNKKNTLRRFILSIMLITTTLLSACGFQLRGNYLLPQELQTLYLSSSDTHGELTRLVKQNLLVNNIEVLKQQRNDIPELRILNDSLDRRTLSLFENGQVAEYELTYTVRYQIRMQGKERQDFNFEIYRNYQDNPDQALAKSRELTLLRKEMRIEAADRILRNMASITL</sequence>
<gene>
    <name evidence="6" type="primary">lptE</name>
    <name evidence="7" type="ORF">FE810_01815</name>
</gene>
<keyword evidence="2 6" id="KW-0472">Membrane</keyword>
<dbReference type="GO" id="GO:0043165">
    <property type="term" value="P:Gram-negative-bacterium-type cell outer membrane assembly"/>
    <property type="evidence" value="ECO:0007669"/>
    <property type="project" value="UniProtKB-UniRule"/>
</dbReference>
<comment type="subunit">
    <text evidence="6">Component of the lipopolysaccharide transport and assembly complex. Interacts with LptD.</text>
</comment>
<evidence type="ECO:0000256" key="1">
    <source>
        <dbReference type="ARBA" id="ARBA00022729"/>
    </source>
</evidence>
<evidence type="ECO:0000256" key="6">
    <source>
        <dbReference type="HAMAP-Rule" id="MF_01186"/>
    </source>
</evidence>
<protein>
    <recommendedName>
        <fullName evidence="6">LPS-assembly lipoprotein LptE</fullName>
    </recommendedName>
</protein>
<evidence type="ECO:0000313" key="7">
    <source>
        <dbReference type="EMBL" id="TLU67710.1"/>
    </source>
</evidence>
<dbReference type="HAMAP" id="MF_01186">
    <property type="entry name" value="LPS_assembly_LptE"/>
    <property type="match status" value="1"/>
</dbReference>
<keyword evidence="3 6" id="KW-0564">Palmitate</keyword>
<keyword evidence="8" id="KW-1185">Reference proteome</keyword>
<dbReference type="GO" id="GO:1990351">
    <property type="term" value="C:transporter complex"/>
    <property type="evidence" value="ECO:0007669"/>
    <property type="project" value="TreeGrafter"/>
</dbReference>
<dbReference type="OrthoDB" id="5801564at2"/>
<dbReference type="Proteomes" id="UP000307790">
    <property type="component" value="Unassembled WGS sequence"/>
</dbReference>
<dbReference type="PANTHER" id="PTHR38098">
    <property type="entry name" value="LPS-ASSEMBLY LIPOPROTEIN LPTE"/>
    <property type="match status" value="1"/>
</dbReference>
<comment type="caution">
    <text evidence="7">The sequence shown here is derived from an EMBL/GenBank/DDBJ whole genome shotgun (WGS) entry which is preliminary data.</text>
</comment>
<evidence type="ECO:0000256" key="5">
    <source>
        <dbReference type="ARBA" id="ARBA00023288"/>
    </source>
</evidence>
<comment type="function">
    <text evidence="6">Together with LptD, is involved in the assembly of lipopolysaccharide (LPS) at the surface of the outer membrane. Required for the proper assembly of LptD. Binds LPS and may serve as the LPS recognition site at the outer membrane.</text>
</comment>
<comment type="similarity">
    <text evidence="6">Belongs to the LptE lipoprotein family.</text>
</comment>
<proteinExistence type="inferred from homology"/>
<evidence type="ECO:0000256" key="2">
    <source>
        <dbReference type="ARBA" id="ARBA00023136"/>
    </source>
</evidence>
<organism evidence="7 8">
    <name type="scientific">Thalassotalea litorea</name>
    <dbReference type="NCBI Taxonomy" id="2020715"/>
    <lineage>
        <taxon>Bacteria</taxon>
        <taxon>Pseudomonadati</taxon>
        <taxon>Pseudomonadota</taxon>
        <taxon>Gammaproteobacteria</taxon>
        <taxon>Alteromonadales</taxon>
        <taxon>Colwelliaceae</taxon>
        <taxon>Thalassotalea</taxon>
    </lineage>
</organism>